<name>A0A397US53_9GLOM</name>
<dbReference type="AlphaFoldDB" id="A0A397US53"/>
<dbReference type="PROSITE" id="PS50011">
    <property type="entry name" value="PROTEIN_KINASE_DOM"/>
    <property type="match status" value="1"/>
</dbReference>
<reference evidence="3 4" key="1">
    <citation type="submission" date="2018-06" db="EMBL/GenBank/DDBJ databases">
        <title>Comparative genomics reveals the genomic features of Rhizophagus irregularis, R. cerebriforme, R. diaphanum and Gigaspora rosea, and their symbiotic lifestyle signature.</title>
        <authorList>
            <person name="Morin E."/>
            <person name="San Clemente H."/>
            <person name="Chen E.C.H."/>
            <person name="De La Providencia I."/>
            <person name="Hainaut M."/>
            <person name="Kuo A."/>
            <person name="Kohler A."/>
            <person name="Murat C."/>
            <person name="Tang N."/>
            <person name="Roy S."/>
            <person name="Loubradou J."/>
            <person name="Henrissat B."/>
            <person name="Grigoriev I.V."/>
            <person name="Corradi N."/>
            <person name="Roux C."/>
            <person name="Martin F.M."/>
        </authorList>
    </citation>
    <scope>NUCLEOTIDE SEQUENCE [LARGE SCALE GENOMIC DNA]</scope>
    <source>
        <strain evidence="3 4">DAOM 194757</strain>
    </source>
</reference>
<evidence type="ECO:0000256" key="1">
    <source>
        <dbReference type="SAM" id="Phobius"/>
    </source>
</evidence>
<evidence type="ECO:0000313" key="3">
    <source>
        <dbReference type="EMBL" id="RIB13050.1"/>
    </source>
</evidence>
<feature type="transmembrane region" description="Helical" evidence="1">
    <location>
        <begin position="88"/>
        <end position="107"/>
    </location>
</feature>
<dbReference type="STRING" id="44941.A0A397US53"/>
<keyword evidence="1" id="KW-1133">Transmembrane helix</keyword>
<comment type="caution">
    <text evidence="3">The sequence shown here is derived from an EMBL/GenBank/DDBJ whole genome shotgun (WGS) entry which is preliminary data.</text>
</comment>
<evidence type="ECO:0000259" key="2">
    <source>
        <dbReference type="PROSITE" id="PS50011"/>
    </source>
</evidence>
<dbReference type="PANTHER" id="PTHR23257">
    <property type="entry name" value="SERINE-THREONINE PROTEIN KINASE"/>
    <property type="match status" value="1"/>
</dbReference>
<dbReference type="InterPro" id="IPR011009">
    <property type="entry name" value="Kinase-like_dom_sf"/>
</dbReference>
<proteinExistence type="predicted"/>
<dbReference type="Gene3D" id="1.10.510.10">
    <property type="entry name" value="Transferase(Phosphotransferase) domain 1"/>
    <property type="match status" value="1"/>
</dbReference>
<keyword evidence="3" id="KW-0808">Transferase</keyword>
<keyword evidence="4" id="KW-1185">Reference proteome</keyword>
<feature type="domain" description="Protein kinase" evidence="2">
    <location>
        <begin position="1"/>
        <end position="163"/>
    </location>
</feature>
<dbReference type="EMBL" id="QKWP01000963">
    <property type="protein sequence ID" value="RIB13050.1"/>
    <property type="molecule type" value="Genomic_DNA"/>
</dbReference>
<organism evidence="3 4">
    <name type="scientific">Gigaspora rosea</name>
    <dbReference type="NCBI Taxonomy" id="44941"/>
    <lineage>
        <taxon>Eukaryota</taxon>
        <taxon>Fungi</taxon>
        <taxon>Fungi incertae sedis</taxon>
        <taxon>Mucoromycota</taxon>
        <taxon>Glomeromycotina</taxon>
        <taxon>Glomeromycetes</taxon>
        <taxon>Diversisporales</taxon>
        <taxon>Gigasporaceae</taxon>
        <taxon>Gigaspora</taxon>
    </lineage>
</organism>
<dbReference type="Proteomes" id="UP000266673">
    <property type="component" value="Unassembled WGS sequence"/>
</dbReference>
<keyword evidence="1" id="KW-0472">Membrane</keyword>
<accession>A0A397US53</accession>
<keyword evidence="3" id="KW-0418">Kinase</keyword>
<dbReference type="InterPro" id="IPR000719">
    <property type="entry name" value="Prot_kinase_dom"/>
</dbReference>
<dbReference type="Pfam" id="PF00069">
    <property type="entry name" value="Pkinase"/>
    <property type="match status" value="1"/>
</dbReference>
<dbReference type="GO" id="GO:0004672">
    <property type="term" value="F:protein kinase activity"/>
    <property type="evidence" value="ECO:0007669"/>
    <property type="project" value="InterPro"/>
</dbReference>
<gene>
    <name evidence="3" type="ORF">C2G38_1975628</name>
</gene>
<sequence length="219" mass="25318">MHSEWKDKLALLHSIFSDIEAIHFQGLVHRDLHSGNILQDNLYSAYIADLGLSVQYLKEQKKGEVCGVLPYIAPEVLIGNPHTTKSDIYALGIVMWEILYGMIVFCGKDHDIKLMREIFNGLRPFVNEEAPYCYVKLMEQCWDKDPEKRPSAEEIREIFEKWQNDEKILKELKESKPELEHGQQANIQTDTYTKSLRKSFPCIGSNETKQDQSLLIVTC</sequence>
<dbReference type="InterPro" id="IPR050167">
    <property type="entry name" value="Ser_Thr_protein_kinase"/>
</dbReference>
<protein>
    <submittedName>
        <fullName evidence="3">Kinase-like domain-containing protein</fullName>
    </submittedName>
</protein>
<keyword evidence="1" id="KW-0812">Transmembrane</keyword>
<dbReference type="GO" id="GO:0005524">
    <property type="term" value="F:ATP binding"/>
    <property type="evidence" value="ECO:0007669"/>
    <property type="project" value="InterPro"/>
</dbReference>
<evidence type="ECO:0000313" key="4">
    <source>
        <dbReference type="Proteomes" id="UP000266673"/>
    </source>
</evidence>
<dbReference type="SUPFAM" id="SSF56112">
    <property type="entry name" value="Protein kinase-like (PK-like)"/>
    <property type="match status" value="1"/>
</dbReference>
<dbReference type="OrthoDB" id="4062651at2759"/>